<evidence type="ECO:0000256" key="2">
    <source>
        <dbReference type="ARBA" id="ARBA00006856"/>
    </source>
</evidence>
<organism evidence="6 7">
    <name type="scientific">Kluyveromyces lactis (strain ATCC 8585 / CBS 2359 / DSM 70799 / NBRC 1267 / NRRL Y-1140 / WM37)</name>
    <name type="common">Yeast</name>
    <name type="synonym">Candida sphaerica</name>
    <dbReference type="NCBI Taxonomy" id="284590"/>
    <lineage>
        <taxon>Eukaryota</taxon>
        <taxon>Fungi</taxon>
        <taxon>Dikarya</taxon>
        <taxon>Ascomycota</taxon>
        <taxon>Saccharomycotina</taxon>
        <taxon>Saccharomycetes</taxon>
        <taxon>Saccharomycetales</taxon>
        <taxon>Saccharomycetaceae</taxon>
        <taxon>Kluyveromyces</taxon>
    </lineage>
</organism>
<dbReference type="eggNOG" id="KOG2141">
    <property type="taxonomic scope" value="Eukaryota"/>
</dbReference>
<sequence length="1051" mass="119706">MSKKHAIRLPGVLLDELKGQNYDEEDKRYQFPNVKKVQRNGKRKAPLSRKEQRRQERESKKIKRSGNNIQKTSTSLNVESAKKDRQNGSTAVKSSLKREKVKLGIQVKPKQVRFSEFNEVKEISSDDELSSGDFDDFDEDDLNEEEWEQLRELEDSDEEEEDDGGDDDDDDDDDYDEEVEEEEEEPLTARETMAKLKALKEKKRQVNPSGSEMAVDDAQNSSEDDEILNEEYSADDMDDDEECDSGLEEMSVEETMAALKAMKDKKLQAKSSKSTTTGTVEKGSNKNNKESGKKEQSKSKSEIYSPLTPEDRAAIERDELDMKYYAGKLGLKNGKKLRATDEYDAIGGLLEGLEYFEDFGDDESGEENVEDDSNVSDDGEDELISEDDEDEDEQTEEGQIENPFSSDDELSSGDFDEFDEDDLDEDEWQQLHELEGNAPSSTRTKQKENIYAAPVIEENKSYVPPSLRRKQLEESDSETNKELKRKVKSALNKLSDSNSAIIVTSLNELYDNYARQYVNDAINNQMIEVVAQKNKLLDTFIMNYAGVAFSIWKLRGTEAGASFIQALVQKFLEIYSEQIQSARNSKSDEPIMLSKETTNLLTLLGYSYNFGLVSSRLIYDIIKLLIQEPNEYTTELLLRIISVCGPLIRGDDPRALKDIITELLANVKQMKQTPRLNFLLETLSDLKNNRLKPSVLAANHQTLKKGILGSLRISTSASSEPLLASLEDIKNVDSKGKWWLIGASWKGNQETAFDEANVKEDRTIANQTNIKLDDDLLSEMIDWNEIAKQQRMNTDVRRAIFVSIMSAEDYLDAFAKIEKLNLKSKQSLDISRVLLHCLSNDGTSSGYNPYYSLLAGKLSEHNHKLLKSFQFLFWEIVKKFELETHSDDEEDTLFSNEDTVDEDTRLQRLAKQGRFFGHLIAEGHLKLDAFKHVPLMAGLNSDGIIFFDILLFQLFLSEGKAAEIKIKRDGKKTFEYNSDGLSSLIEKGINIQNKNVILKALRWFISKHFDYIKYISGMKGSKEHDRESRRLSWAVASFKKLIEEELKGAED</sequence>
<protein>
    <submittedName>
        <fullName evidence="6">KLLA0B06116p</fullName>
    </submittedName>
</protein>
<feature type="compositionally biased region" description="Acidic residues" evidence="4">
    <location>
        <begin position="406"/>
        <end position="420"/>
    </location>
</feature>
<dbReference type="SUPFAM" id="SSF48371">
    <property type="entry name" value="ARM repeat"/>
    <property type="match status" value="1"/>
</dbReference>
<feature type="compositionally biased region" description="Acidic residues" evidence="4">
    <location>
        <begin position="125"/>
        <end position="147"/>
    </location>
</feature>
<gene>
    <name evidence="6" type="ORF">KLLA0_B06116g</name>
</gene>
<dbReference type="PANTHER" id="PTHR18034">
    <property type="entry name" value="CELL CYCLE CONTROL PROTEIN CWF22-RELATED"/>
    <property type="match status" value="1"/>
</dbReference>
<evidence type="ECO:0000313" key="6">
    <source>
        <dbReference type="EMBL" id="CAH02202.1"/>
    </source>
</evidence>
<proteinExistence type="inferred from homology"/>
<evidence type="ECO:0000313" key="7">
    <source>
        <dbReference type="Proteomes" id="UP000000598"/>
    </source>
</evidence>
<feature type="compositionally biased region" description="Acidic residues" evidence="4">
    <location>
        <begin position="222"/>
        <end position="252"/>
    </location>
</feature>
<dbReference type="PROSITE" id="PS51366">
    <property type="entry name" value="MI"/>
    <property type="match status" value="1"/>
</dbReference>
<dbReference type="Pfam" id="PF02847">
    <property type="entry name" value="MA3"/>
    <property type="match status" value="1"/>
</dbReference>
<keyword evidence="3" id="KW-0539">Nucleus</keyword>
<feature type="region of interest" description="Disordered" evidence="4">
    <location>
        <begin position="357"/>
        <end position="420"/>
    </location>
</feature>
<dbReference type="GO" id="GO:0042274">
    <property type="term" value="P:ribosomal small subunit biogenesis"/>
    <property type="evidence" value="ECO:0007669"/>
    <property type="project" value="TreeGrafter"/>
</dbReference>
<dbReference type="SMART" id="SM00543">
    <property type="entry name" value="MIF4G"/>
    <property type="match status" value="1"/>
</dbReference>
<dbReference type="GO" id="GO:0003723">
    <property type="term" value="F:RNA binding"/>
    <property type="evidence" value="ECO:0007669"/>
    <property type="project" value="InterPro"/>
</dbReference>
<feature type="region of interest" description="Disordered" evidence="4">
    <location>
        <begin position="462"/>
        <end position="481"/>
    </location>
</feature>
<dbReference type="STRING" id="284590.Q6CW80"/>
<feature type="region of interest" description="Disordered" evidence="4">
    <location>
        <begin position="24"/>
        <end position="100"/>
    </location>
</feature>
<name>Q6CW80_KLULA</name>
<dbReference type="InParanoid" id="Q6CW80"/>
<dbReference type="InterPro" id="IPR003890">
    <property type="entry name" value="MIF4G-like_typ-3"/>
</dbReference>
<dbReference type="PANTHER" id="PTHR18034:SF4">
    <property type="entry name" value="NUCLEOLAR MIF4G DOMAIN-CONTAINING PROTEIN 1"/>
    <property type="match status" value="1"/>
</dbReference>
<feature type="domain" description="MI" evidence="5">
    <location>
        <begin position="795"/>
        <end position="935"/>
    </location>
</feature>
<comment type="subcellular location">
    <subcellularLocation>
        <location evidence="1">Nucleus</location>
        <location evidence="1">Nucleolus</location>
    </subcellularLocation>
</comment>
<dbReference type="Pfam" id="PF02854">
    <property type="entry name" value="MIF4G"/>
    <property type="match status" value="1"/>
</dbReference>
<dbReference type="PaxDb" id="284590-Q6CW80"/>
<dbReference type="EMBL" id="CR382122">
    <property type="protein sequence ID" value="CAH02202.1"/>
    <property type="molecule type" value="Genomic_DNA"/>
</dbReference>
<comment type="similarity">
    <text evidence="2">Belongs to the CWC22 family.</text>
</comment>
<dbReference type="HOGENOM" id="CLU_006786_2_0_1"/>
<dbReference type="InterPro" id="IPR016024">
    <property type="entry name" value="ARM-type_fold"/>
</dbReference>
<dbReference type="KEGG" id="kla:KLLA0_B06116g"/>
<feature type="compositionally biased region" description="Acidic residues" evidence="4">
    <location>
        <begin position="357"/>
        <end position="399"/>
    </location>
</feature>
<dbReference type="InterPro" id="IPR050781">
    <property type="entry name" value="CWC22_splicing_factor"/>
</dbReference>
<dbReference type="SMART" id="SM00544">
    <property type="entry name" value="MA3"/>
    <property type="match status" value="1"/>
</dbReference>
<feature type="compositionally biased region" description="Basic residues" evidence="4">
    <location>
        <begin position="36"/>
        <end position="47"/>
    </location>
</feature>
<dbReference type="FunCoup" id="Q6CW80">
    <property type="interactions" value="682"/>
</dbReference>
<dbReference type="Proteomes" id="UP000000598">
    <property type="component" value="Chromosome B"/>
</dbReference>
<dbReference type="InterPro" id="IPR003891">
    <property type="entry name" value="Initiation_fac_eIF4g_MI"/>
</dbReference>
<dbReference type="AlphaFoldDB" id="Q6CW80"/>
<dbReference type="GO" id="GO:0005730">
    <property type="term" value="C:nucleolus"/>
    <property type="evidence" value="ECO:0007669"/>
    <property type="project" value="UniProtKB-SubCell"/>
</dbReference>
<dbReference type="Gene3D" id="1.25.40.180">
    <property type="match status" value="1"/>
</dbReference>
<keyword evidence="7" id="KW-1185">Reference proteome</keyword>
<feature type="compositionally biased region" description="Acidic residues" evidence="4">
    <location>
        <begin position="154"/>
        <end position="186"/>
    </location>
</feature>
<feature type="compositionally biased region" description="Basic and acidic residues" evidence="4">
    <location>
        <begin position="470"/>
        <end position="481"/>
    </location>
</feature>
<evidence type="ECO:0000259" key="5">
    <source>
        <dbReference type="PROSITE" id="PS51366"/>
    </source>
</evidence>
<reference evidence="6 7" key="1">
    <citation type="journal article" date="2004" name="Nature">
        <title>Genome evolution in yeasts.</title>
        <authorList>
            <consortium name="Genolevures"/>
            <person name="Dujon B."/>
            <person name="Sherman D."/>
            <person name="Fischer G."/>
            <person name="Durrens P."/>
            <person name="Casaregola S."/>
            <person name="Lafontaine I."/>
            <person name="de Montigny J."/>
            <person name="Marck C."/>
            <person name="Neuveglise C."/>
            <person name="Talla E."/>
            <person name="Goffard N."/>
            <person name="Frangeul L."/>
            <person name="Aigle M."/>
            <person name="Anthouard V."/>
            <person name="Babour A."/>
            <person name="Barbe V."/>
            <person name="Barnay S."/>
            <person name="Blanchin S."/>
            <person name="Beckerich J.M."/>
            <person name="Beyne E."/>
            <person name="Bleykasten C."/>
            <person name="Boisrame A."/>
            <person name="Boyer J."/>
            <person name="Cattolico L."/>
            <person name="Confanioleri F."/>
            <person name="de Daruvar A."/>
            <person name="Despons L."/>
            <person name="Fabre E."/>
            <person name="Fairhead C."/>
            <person name="Ferry-Dumazet H."/>
            <person name="Groppi A."/>
            <person name="Hantraye F."/>
            <person name="Hennequin C."/>
            <person name="Jauniaux N."/>
            <person name="Joyet P."/>
            <person name="Kachouri R."/>
            <person name="Kerrest A."/>
            <person name="Koszul R."/>
            <person name="Lemaire M."/>
            <person name="Lesur I."/>
            <person name="Ma L."/>
            <person name="Muller H."/>
            <person name="Nicaud J.M."/>
            <person name="Nikolski M."/>
            <person name="Oztas S."/>
            <person name="Ozier-Kalogeropoulos O."/>
            <person name="Pellenz S."/>
            <person name="Potier S."/>
            <person name="Richard G.F."/>
            <person name="Straub M.L."/>
            <person name="Suleau A."/>
            <person name="Swennene D."/>
            <person name="Tekaia F."/>
            <person name="Wesolowski-Louvel M."/>
            <person name="Westhof E."/>
            <person name="Wirth B."/>
            <person name="Zeniou-Meyer M."/>
            <person name="Zivanovic I."/>
            <person name="Bolotin-Fukuhara M."/>
            <person name="Thierry A."/>
            <person name="Bouchier C."/>
            <person name="Caudron B."/>
            <person name="Scarpelli C."/>
            <person name="Gaillardin C."/>
            <person name="Weissenbach J."/>
            <person name="Wincker P."/>
            <person name="Souciet J.L."/>
        </authorList>
    </citation>
    <scope>NUCLEOTIDE SEQUENCE [LARGE SCALE GENOMIC DNA]</scope>
    <source>
        <strain evidence="7">ATCC 8585 / CBS 2359 / DSM 70799 / NBRC 1267 / NRRL Y-1140 / WM37</strain>
    </source>
</reference>
<dbReference type="OMA" id="MQYYAKK"/>
<evidence type="ECO:0000256" key="1">
    <source>
        <dbReference type="ARBA" id="ARBA00004604"/>
    </source>
</evidence>
<evidence type="ECO:0000256" key="3">
    <source>
        <dbReference type="ARBA" id="ARBA00023242"/>
    </source>
</evidence>
<feature type="compositionally biased region" description="Polar residues" evidence="4">
    <location>
        <begin position="66"/>
        <end position="78"/>
    </location>
</feature>
<feature type="compositionally biased region" description="Basic and acidic residues" evidence="4">
    <location>
        <begin position="283"/>
        <end position="301"/>
    </location>
</feature>
<feature type="compositionally biased region" description="Basic and acidic residues" evidence="4">
    <location>
        <begin position="48"/>
        <end position="59"/>
    </location>
</feature>
<accession>Q6CW80</accession>
<evidence type="ECO:0000256" key="4">
    <source>
        <dbReference type="SAM" id="MobiDB-lite"/>
    </source>
</evidence>
<feature type="region of interest" description="Disordered" evidence="4">
    <location>
        <begin position="121"/>
        <end position="317"/>
    </location>
</feature>